<keyword evidence="4" id="KW-1185">Reference proteome</keyword>
<evidence type="ECO:0000256" key="1">
    <source>
        <dbReference type="SAM" id="Phobius"/>
    </source>
</evidence>
<evidence type="ECO:0000313" key="4">
    <source>
        <dbReference type="Proteomes" id="UP000236379"/>
    </source>
</evidence>
<evidence type="ECO:0000259" key="2">
    <source>
        <dbReference type="Pfam" id="PF07331"/>
    </source>
</evidence>
<keyword evidence="1" id="KW-1133">Transmembrane helix</keyword>
<dbReference type="EMBL" id="PPPD01000004">
    <property type="protein sequence ID" value="PNY79294.1"/>
    <property type="molecule type" value="Genomic_DNA"/>
</dbReference>
<feature type="domain" description="DUF1468" evidence="2">
    <location>
        <begin position="21"/>
        <end position="163"/>
    </location>
</feature>
<feature type="transmembrane region" description="Helical" evidence="1">
    <location>
        <begin position="20"/>
        <end position="40"/>
    </location>
</feature>
<dbReference type="RefSeq" id="WP_103314121.1">
    <property type="nucleotide sequence ID" value="NZ_PPPD01000004.1"/>
</dbReference>
<keyword evidence="1" id="KW-0472">Membrane</keyword>
<reference evidence="3 4" key="1">
    <citation type="submission" date="2018-01" db="EMBL/GenBank/DDBJ databases">
        <title>Deinococcus koreensis sp. nov., a radiation-resistant bacterium isolated from river water.</title>
        <authorList>
            <person name="Choi A."/>
        </authorList>
    </citation>
    <scope>NUCLEOTIDE SEQUENCE [LARGE SCALE GENOMIC DNA]</scope>
    <source>
        <strain evidence="3 4">SJW1-2</strain>
    </source>
</reference>
<gene>
    <name evidence="3" type="ORF">CVO96_19385</name>
</gene>
<feature type="transmembrane region" description="Helical" evidence="1">
    <location>
        <begin position="52"/>
        <end position="73"/>
    </location>
</feature>
<name>A0A2K3URZ8_9DEIO</name>
<sequence length="171" mass="17502">MSDPSPPPPASPRGLSRPDLLVALGVTLLGALLLYGTFQIPFGINAVVGPRVFPLIVSLGTLALGAWLTALTLRGERAEPAVEEDTDPGAPADLKAPAIVLGGFLLGTLLLSPLGFVPGTALMYFSVAFAFGERRFGLTAGVALLVAGITFVVFTRGLGLNLPAGVLKGLL</sequence>
<dbReference type="Pfam" id="PF07331">
    <property type="entry name" value="TctB"/>
    <property type="match status" value="1"/>
</dbReference>
<dbReference type="AlphaFoldDB" id="A0A2K3URZ8"/>
<feature type="transmembrane region" description="Helical" evidence="1">
    <location>
        <begin position="98"/>
        <end position="124"/>
    </location>
</feature>
<organism evidence="3 4">
    <name type="scientific">Deinococcus koreensis</name>
    <dbReference type="NCBI Taxonomy" id="2054903"/>
    <lineage>
        <taxon>Bacteria</taxon>
        <taxon>Thermotogati</taxon>
        <taxon>Deinococcota</taxon>
        <taxon>Deinococci</taxon>
        <taxon>Deinococcales</taxon>
        <taxon>Deinococcaceae</taxon>
        <taxon>Deinococcus</taxon>
    </lineage>
</organism>
<accession>A0A2K3URZ8</accession>
<keyword evidence="1" id="KW-0812">Transmembrane</keyword>
<protein>
    <recommendedName>
        <fullName evidence="2">DUF1468 domain-containing protein</fullName>
    </recommendedName>
</protein>
<dbReference type="InterPro" id="IPR009936">
    <property type="entry name" value="DUF1468"/>
</dbReference>
<comment type="caution">
    <text evidence="3">The sequence shown here is derived from an EMBL/GenBank/DDBJ whole genome shotgun (WGS) entry which is preliminary data.</text>
</comment>
<dbReference type="Proteomes" id="UP000236379">
    <property type="component" value="Unassembled WGS sequence"/>
</dbReference>
<feature type="transmembrane region" description="Helical" evidence="1">
    <location>
        <begin position="136"/>
        <end position="154"/>
    </location>
</feature>
<proteinExistence type="predicted"/>
<evidence type="ECO:0000313" key="3">
    <source>
        <dbReference type="EMBL" id="PNY79294.1"/>
    </source>
</evidence>
<dbReference type="OrthoDB" id="7347328at2"/>